<evidence type="ECO:0000256" key="7">
    <source>
        <dbReference type="SAM" id="SignalP"/>
    </source>
</evidence>
<evidence type="ECO:0000256" key="3">
    <source>
        <dbReference type="ARBA" id="ARBA00022801"/>
    </source>
</evidence>
<dbReference type="PROSITE" id="PS00134">
    <property type="entry name" value="TRYPSIN_HIS"/>
    <property type="match status" value="1"/>
</dbReference>
<evidence type="ECO:0000256" key="2">
    <source>
        <dbReference type="ARBA" id="ARBA00022670"/>
    </source>
</evidence>
<evidence type="ECO:0000256" key="5">
    <source>
        <dbReference type="ARBA" id="ARBA00023157"/>
    </source>
</evidence>
<dbReference type="eggNOG" id="KOG3627">
    <property type="taxonomic scope" value="Eukaryota"/>
</dbReference>
<gene>
    <name evidence="9" type="primary">107361719</name>
</gene>
<dbReference type="SUPFAM" id="SSF50494">
    <property type="entry name" value="Trypsin-like serine proteases"/>
    <property type="match status" value="1"/>
</dbReference>
<keyword evidence="10" id="KW-1185">Reference proteome</keyword>
<reference evidence="10" key="1">
    <citation type="submission" date="2011-08" db="EMBL/GenBank/DDBJ databases">
        <authorList>
            <person name="Rombauts S."/>
        </authorList>
    </citation>
    <scope>NUCLEOTIDE SEQUENCE</scope>
    <source>
        <strain evidence="10">London</strain>
    </source>
</reference>
<dbReference type="InterPro" id="IPR018114">
    <property type="entry name" value="TRYPSIN_HIS"/>
</dbReference>
<dbReference type="Pfam" id="PF00089">
    <property type="entry name" value="Trypsin"/>
    <property type="match status" value="1"/>
</dbReference>
<dbReference type="InterPro" id="IPR043504">
    <property type="entry name" value="Peptidase_S1_PA_chymotrypsin"/>
</dbReference>
<dbReference type="SMART" id="SM00020">
    <property type="entry name" value="Tryp_SPc"/>
    <property type="match status" value="1"/>
</dbReference>
<dbReference type="GO" id="GO:0006508">
    <property type="term" value="P:proteolysis"/>
    <property type="evidence" value="ECO:0007669"/>
    <property type="project" value="UniProtKB-KW"/>
</dbReference>
<dbReference type="InterPro" id="IPR050430">
    <property type="entry name" value="Peptidase_S1"/>
</dbReference>
<dbReference type="EMBL" id="CAEY01001886">
    <property type="status" value="NOT_ANNOTATED_CDS"/>
    <property type="molecule type" value="Genomic_DNA"/>
</dbReference>
<organism evidence="9 10">
    <name type="scientific">Tetranychus urticae</name>
    <name type="common">Two-spotted spider mite</name>
    <dbReference type="NCBI Taxonomy" id="32264"/>
    <lineage>
        <taxon>Eukaryota</taxon>
        <taxon>Metazoa</taxon>
        <taxon>Ecdysozoa</taxon>
        <taxon>Arthropoda</taxon>
        <taxon>Chelicerata</taxon>
        <taxon>Arachnida</taxon>
        <taxon>Acari</taxon>
        <taxon>Acariformes</taxon>
        <taxon>Trombidiformes</taxon>
        <taxon>Prostigmata</taxon>
        <taxon>Eleutherengona</taxon>
        <taxon>Raphignathae</taxon>
        <taxon>Tetranychoidea</taxon>
        <taxon>Tetranychidae</taxon>
        <taxon>Tetranychus</taxon>
    </lineage>
</organism>
<evidence type="ECO:0000256" key="1">
    <source>
        <dbReference type="ARBA" id="ARBA00007664"/>
    </source>
</evidence>
<dbReference type="STRING" id="32264.T1KAC3"/>
<dbReference type="PRINTS" id="PR00722">
    <property type="entry name" value="CHYMOTRYPSIN"/>
</dbReference>
<keyword evidence="7" id="KW-0732">Signal</keyword>
<dbReference type="InterPro" id="IPR009003">
    <property type="entry name" value="Peptidase_S1_PA"/>
</dbReference>
<proteinExistence type="inferred from homology"/>
<dbReference type="PROSITE" id="PS50240">
    <property type="entry name" value="TRYPSIN_DOM"/>
    <property type="match status" value="1"/>
</dbReference>
<dbReference type="Gene3D" id="2.40.10.10">
    <property type="entry name" value="Trypsin-like serine proteases"/>
    <property type="match status" value="1"/>
</dbReference>
<dbReference type="Proteomes" id="UP000015104">
    <property type="component" value="Unassembled WGS sequence"/>
</dbReference>
<evidence type="ECO:0000313" key="9">
    <source>
        <dbReference type="EnsemblMetazoa" id="tetur07g08035.1"/>
    </source>
</evidence>
<dbReference type="PANTHER" id="PTHR24276">
    <property type="entry name" value="POLYSERASE-RELATED"/>
    <property type="match status" value="1"/>
</dbReference>
<feature type="chain" id="PRO_5004581161" description="Peptidase S1 domain-containing protein" evidence="7">
    <location>
        <begin position="20"/>
        <end position="311"/>
    </location>
</feature>
<sequence length="311" mass="34956">MIIFCTVLVLILYANLVSTDIEDLTEQHEKVAYGYSYHEPDEYPFFVSLQEKYPSSTTGYRHFCGGSLIGRQIVVTAGHCVEDEDDIDEIRILPNYRNSPFIEEWDLTFKISRYVIHPYYMRSNNVSKNDIAVILMDQPDPRPRATIRLPITETVPLCEPVTLIGFGLIETGVLPDELRSAVLFRLTDEMCNHYNFPGDFTPVLDLCTANAIGSGVCNGDSGGPLIRKLGNNSYLQGVATNSADECGIDPITNFVNVPQYLTFINAAMVLLTRDELKSNQNEYVQHSMDSNDSNMTNEMAELNSFIVSLEH</sequence>
<feature type="signal peptide" evidence="7">
    <location>
        <begin position="1"/>
        <end position="19"/>
    </location>
</feature>
<protein>
    <recommendedName>
        <fullName evidence="8">Peptidase S1 domain-containing protein</fullName>
    </recommendedName>
</protein>
<keyword evidence="2 6" id="KW-0645">Protease</keyword>
<dbReference type="PROSITE" id="PS00135">
    <property type="entry name" value="TRYPSIN_SER"/>
    <property type="match status" value="1"/>
</dbReference>
<dbReference type="KEGG" id="tut:107361719"/>
<evidence type="ECO:0000256" key="6">
    <source>
        <dbReference type="RuleBase" id="RU363034"/>
    </source>
</evidence>
<reference evidence="9" key="2">
    <citation type="submission" date="2015-06" db="UniProtKB">
        <authorList>
            <consortium name="EnsemblMetazoa"/>
        </authorList>
    </citation>
    <scope>IDENTIFICATION</scope>
</reference>
<dbReference type="CDD" id="cd00190">
    <property type="entry name" value="Tryp_SPc"/>
    <property type="match status" value="1"/>
</dbReference>
<dbReference type="InterPro" id="IPR033116">
    <property type="entry name" value="TRYPSIN_SER"/>
</dbReference>
<dbReference type="InterPro" id="IPR001314">
    <property type="entry name" value="Peptidase_S1A"/>
</dbReference>
<accession>T1KAC3</accession>
<evidence type="ECO:0000256" key="4">
    <source>
        <dbReference type="ARBA" id="ARBA00022825"/>
    </source>
</evidence>
<dbReference type="GO" id="GO:0004252">
    <property type="term" value="F:serine-type endopeptidase activity"/>
    <property type="evidence" value="ECO:0007669"/>
    <property type="project" value="InterPro"/>
</dbReference>
<feature type="domain" description="Peptidase S1" evidence="8">
    <location>
        <begin position="31"/>
        <end position="269"/>
    </location>
</feature>
<dbReference type="HOGENOM" id="CLU_006842_6_0_1"/>
<name>T1KAC3_TETUR</name>
<keyword evidence="5" id="KW-1015">Disulfide bond</keyword>
<dbReference type="EnsemblMetazoa" id="tetur07g08035.1">
    <property type="protein sequence ID" value="tetur07g08035.1"/>
    <property type="gene ID" value="tetur07g08035"/>
</dbReference>
<dbReference type="PANTHER" id="PTHR24276:SF98">
    <property type="entry name" value="FI18310P1-RELATED"/>
    <property type="match status" value="1"/>
</dbReference>
<dbReference type="AlphaFoldDB" id="T1KAC3"/>
<dbReference type="OrthoDB" id="6755574at2759"/>
<evidence type="ECO:0000259" key="8">
    <source>
        <dbReference type="PROSITE" id="PS50240"/>
    </source>
</evidence>
<comment type="similarity">
    <text evidence="1">Belongs to the peptidase S1 family.</text>
</comment>
<keyword evidence="3 6" id="KW-0378">Hydrolase</keyword>
<keyword evidence="4 6" id="KW-0720">Serine protease</keyword>
<evidence type="ECO:0000313" key="10">
    <source>
        <dbReference type="Proteomes" id="UP000015104"/>
    </source>
</evidence>
<dbReference type="InterPro" id="IPR001254">
    <property type="entry name" value="Trypsin_dom"/>
</dbReference>